<feature type="region of interest" description="Disordered" evidence="1">
    <location>
        <begin position="1"/>
        <end position="20"/>
    </location>
</feature>
<evidence type="ECO:0000313" key="3">
    <source>
        <dbReference type="Proteomes" id="UP001189429"/>
    </source>
</evidence>
<dbReference type="Proteomes" id="UP001189429">
    <property type="component" value="Unassembled WGS sequence"/>
</dbReference>
<feature type="non-terminal residue" evidence="2">
    <location>
        <position position="1"/>
    </location>
</feature>
<reference evidence="2" key="1">
    <citation type="submission" date="2023-10" db="EMBL/GenBank/DDBJ databases">
        <authorList>
            <person name="Chen Y."/>
            <person name="Shah S."/>
            <person name="Dougan E. K."/>
            <person name="Thang M."/>
            <person name="Chan C."/>
        </authorList>
    </citation>
    <scope>NUCLEOTIDE SEQUENCE [LARGE SCALE GENOMIC DNA]</scope>
</reference>
<comment type="caution">
    <text evidence="2">The sequence shown here is derived from an EMBL/GenBank/DDBJ whole genome shotgun (WGS) entry which is preliminary data.</text>
</comment>
<evidence type="ECO:0000313" key="2">
    <source>
        <dbReference type="EMBL" id="CAK0875098.1"/>
    </source>
</evidence>
<keyword evidence="3" id="KW-1185">Reference proteome</keyword>
<evidence type="ECO:0000256" key="1">
    <source>
        <dbReference type="SAM" id="MobiDB-lite"/>
    </source>
</evidence>
<accession>A0ABN9VQ94</accession>
<proteinExistence type="predicted"/>
<name>A0ABN9VQ94_9DINO</name>
<feature type="region of interest" description="Disordered" evidence="1">
    <location>
        <begin position="195"/>
        <end position="215"/>
    </location>
</feature>
<protein>
    <submittedName>
        <fullName evidence="2">Uncharacterized protein</fullName>
    </submittedName>
</protein>
<dbReference type="EMBL" id="CAUYUJ010017473">
    <property type="protein sequence ID" value="CAK0875098.1"/>
    <property type="molecule type" value="Genomic_DNA"/>
</dbReference>
<gene>
    <name evidence="2" type="ORF">PCOR1329_LOCUS59836</name>
</gene>
<feature type="region of interest" description="Disordered" evidence="1">
    <location>
        <begin position="29"/>
        <end position="63"/>
    </location>
</feature>
<organism evidence="2 3">
    <name type="scientific">Prorocentrum cordatum</name>
    <dbReference type="NCBI Taxonomy" id="2364126"/>
    <lineage>
        <taxon>Eukaryota</taxon>
        <taxon>Sar</taxon>
        <taxon>Alveolata</taxon>
        <taxon>Dinophyceae</taxon>
        <taxon>Prorocentrales</taxon>
        <taxon>Prorocentraceae</taxon>
        <taxon>Prorocentrum</taxon>
    </lineage>
</organism>
<sequence>PFWLRPFLPSTSTDRLLPPTPEQMAVCADPPPPRGATWAAEGCADAPPMLGAQQPGPRRKSVTFDTAPECFAPCAATTRAEGELAQESDSDVSMVSSVASRVQLGAPEDFQDSAASTTSSMCGDSDVHVGSEQLEDAVELAEIEAFADDQAQRFIPLIDKRHARRTATTSVGRTKQVSSINFQMKTSALWQRRAVTESGPDAPSRVHCAVRGAAR</sequence>